<evidence type="ECO:0000313" key="3">
    <source>
        <dbReference type="Proteomes" id="UP000738349"/>
    </source>
</evidence>
<keyword evidence="2" id="KW-0808">Transferase</keyword>
<sequence>MMALRPRVVVGVTLIIVFVLLASLYTTGNELAPSALLNSVQNGISGDKTSGGDPVSYDKNSPPSVGCEDVVSSLQQQVVEAFSREFKGIRYANIFGYLGQTENKGDAVIWVAQETLLATLGITTMSVCRYTDKDCDIEKFRKNLDDHQPYSGIIMAGGGNFNDFFMDDHPARLKMAEEFGEYPIRAFPQSINMTKPDMIRWTEQAFGAARDIQLAARDQPSYDWLEKTFGDNAKNVKPNKVKHVLTPDIAFMLGNRPDIRLNTKKTHQIYILARDDSEAAEGNSKEVRVGEGHFDFGSAAGKVSYLKNDWRNLETPEINGGDVVGSDGKTYHVEKEWHPTQRNSAKSMMGFEMLAQAEFVITDRLHGHIMCTLMGIPHVLLDSKLKKNLFLHNTWTKDCDCVRIADNFAEAKQFAEMYFTKKAKAKSE</sequence>
<proteinExistence type="predicted"/>
<evidence type="ECO:0000259" key="1">
    <source>
        <dbReference type="Pfam" id="PF04230"/>
    </source>
</evidence>
<dbReference type="GO" id="GO:0016740">
    <property type="term" value="F:transferase activity"/>
    <property type="evidence" value="ECO:0007669"/>
    <property type="project" value="UniProtKB-KW"/>
</dbReference>
<reference evidence="2" key="1">
    <citation type="journal article" date="2021" name="Nat. Commun.">
        <title>Genetic determinants of endophytism in the Arabidopsis root mycobiome.</title>
        <authorList>
            <person name="Mesny F."/>
            <person name="Miyauchi S."/>
            <person name="Thiergart T."/>
            <person name="Pickel B."/>
            <person name="Atanasova L."/>
            <person name="Karlsson M."/>
            <person name="Huettel B."/>
            <person name="Barry K.W."/>
            <person name="Haridas S."/>
            <person name="Chen C."/>
            <person name="Bauer D."/>
            <person name="Andreopoulos W."/>
            <person name="Pangilinan J."/>
            <person name="LaButti K."/>
            <person name="Riley R."/>
            <person name="Lipzen A."/>
            <person name="Clum A."/>
            <person name="Drula E."/>
            <person name="Henrissat B."/>
            <person name="Kohler A."/>
            <person name="Grigoriev I.V."/>
            <person name="Martin F.M."/>
            <person name="Hacquard S."/>
        </authorList>
    </citation>
    <scope>NUCLEOTIDE SEQUENCE</scope>
    <source>
        <strain evidence="2">MPI-CAGE-AT-0147</strain>
    </source>
</reference>
<dbReference type="Proteomes" id="UP000738349">
    <property type="component" value="Unassembled WGS sequence"/>
</dbReference>
<dbReference type="EMBL" id="JAGMUV010000032">
    <property type="protein sequence ID" value="KAH7114651.1"/>
    <property type="molecule type" value="Genomic_DNA"/>
</dbReference>
<keyword evidence="3" id="KW-1185">Reference proteome</keyword>
<dbReference type="AlphaFoldDB" id="A0A9P9D8J1"/>
<accession>A0A9P9D8J1</accession>
<comment type="caution">
    <text evidence="2">The sequence shown here is derived from an EMBL/GenBank/DDBJ whole genome shotgun (WGS) entry which is preliminary data.</text>
</comment>
<evidence type="ECO:0000313" key="2">
    <source>
        <dbReference type="EMBL" id="KAH7114651.1"/>
    </source>
</evidence>
<dbReference type="OrthoDB" id="414175at2759"/>
<dbReference type="InterPro" id="IPR007345">
    <property type="entry name" value="Polysacch_pyruvyl_Trfase"/>
</dbReference>
<feature type="domain" description="Polysaccharide pyruvyl transferase" evidence="1">
    <location>
        <begin position="103"/>
        <end position="382"/>
    </location>
</feature>
<organism evidence="2 3">
    <name type="scientific">Dactylonectria macrodidyma</name>
    <dbReference type="NCBI Taxonomy" id="307937"/>
    <lineage>
        <taxon>Eukaryota</taxon>
        <taxon>Fungi</taxon>
        <taxon>Dikarya</taxon>
        <taxon>Ascomycota</taxon>
        <taxon>Pezizomycotina</taxon>
        <taxon>Sordariomycetes</taxon>
        <taxon>Hypocreomycetidae</taxon>
        <taxon>Hypocreales</taxon>
        <taxon>Nectriaceae</taxon>
        <taxon>Dactylonectria</taxon>
    </lineage>
</organism>
<protein>
    <submittedName>
        <fullName evidence="2">Polysaccharide pyruvyl transferase-domain-containing protein</fullName>
    </submittedName>
</protein>
<name>A0A9P9D8J1_9HYPO</name>
<gene>
    <name evidence="2" type="ORF">EDB81DRAFT_702581</name>
</gene>
<dbReference type="Pfam" id="PF04230">
    <property type="entry name" value="PS_pyruv_trans"/>
    <property type="match status" value="1"/>
</dbReference>